<dbReference type="InterPro" id="IPR045074">
    <property type="entry name" value="GST_C_Tau"/>
</dbReference>
<keyword evidence="9" id="KW-1185">Reference proteome</keyword>
<dbReference type="PANTHER" id="PTHR11260:SF775">
    <property type="entry name" value="GLUTATHIONE S-TRANSFERASE U10"/>
    <property type="match status" value="1"/>
</dbReference>
<dbReference type="CDD" id="cd03058">
    <property type="entry name" value="GST_N_Tau"/>
    <property type="match status" value="1"/>
</dbReference>
<evidence type="ECO:0000259" key="6">
    <source>
        <dbReference type="PROSITE" id="PS50404"/>
    </source>
</evidence>
<dbReference type="Gene3D" id="3.40.30.10">
    <property type="entry name" value="Glutaredoxin"/>
    <property type="match status" value="1"/>
</dbReference>
<name>A0A565B2E0_9BRAS</name>
<dbReference type="PANTHER" id="PTHR11260">
    <property type="entry name" value="GLUTATHIONE S-TRANSFERASE, GST, SUPERFAMILY, GST DOMAIN CONTAINING"/>
    <property type="match status" value="1"/>
</dbReference>
<comment type="similarity">
    <text evidence="3">Belongs to the GST superfamily. Tau family.</text>
</comment>
<dbReference type="SFLD" id="SFLDG00358">
    <property type="entry name" value="Main_(cytGST)"/>
    <property type="match status" value="1"/>
</dbReference>
<dbReference type="InterPro" id="IPR004045">
    <property type="entry name" value="Glutathione_S-Trfase_N"/>
</dbReference>
<dbReference type="PROSITE" id="PS50405">
    <property type="entry name" value="GST_CTER"/>
    <property type="match status" value="1"/>
</dbReference>
<keyword evidence="1" id="KW-0216">Detoxification</keyword>
<evidence type="ECO:0000256" key="2">
    <source>
        <dbReference type="ARBA" id="ARBA00022679"/>
    </source>
</evidence>
<accession>A0A565B2E0</accession>
<dbReference type="AlphaFoldDB" id="A0A565B2E0"/>
<comment type="subcellular location">
    <subcellularLocation>
        <location evidence="5">Cytoplasm</location>
        <location evidence="5">Cytosol</location>
    </subcellularLocation>
</comment>
<keyword evidence="2 5" id="KW-0808">Transferase</keyword>
<organism evidence="8 9">
    <name type="scientific">Arabis nemorensis</name>
    <dbReference type="NCBI Taxonomy" id="586526"/>
    <lineage>
        <taxon>Eukaryota</taxon>
        <taxon>Viridiplantae</taxon>
        <taxon>Streptophyta</taxon>
        <taxon>Embryophyta</taxon>
        <taxon>Tracheophyta</taxon>
        <taxon>Spermatophyta</taxon>
        <taxon>Magnoliopsida</taxon>
        <taxon>eudicotyledons</taxon>
        <taxon>Gunneridae</taxon>
        <taxon>Pentapetalae</taxon>
        <taxon>rosids</taxon>
        <taxon>malvids</taxon>
        <taxon>Brassicales</taxon>
        <taxon>Brassicaceae</taxon>
        <taxon>Arabideae</taxon>
        <taxon>Arabis</taxon>
    </lineage>
</organism>
<protein>
    <recommendedName>
        <fullName evidence="5">Glutathione S-transferase</fullName>
        <ecNumber evidence="5">2.5.1.18</ecNumber>
    </recommendedName>
</protein>
<sequence length="231" mass="26864">MDEKSKVTLHGTWASTYSKRVEIALKLKGILYEYVEEDLKNKTESLIQLNPVHKKIPVLVHDVKPVAESLVILEYIDETWQKSPRLLPEDPYERAQVRFWVSYINQQVFEVMSRVIFQEGEAQAKSVEEARERLKVLEDGLKKHFPNKIIRENDDVGLLEIIIIATFGAHKVYHEAIGVEIVDPANTPTLYNWIERLQELPVMKDVELPRDRLVNLLQSYRQKHLQQAANA</sequence>
<dbReference type="EMBL" id="CABITT030000002">
    <property type="protein sequence ID" value="VVA95264.1"/>
    <property type="molecule type" value="Genomic_DNA"/>
</dbReference>
<evidence type="ECO:0000256" key="3">
    <source>
        <dbReference type="ARBA" id="ARBA00025743"/>
    </source>
</evidence>
<dbReference type="CDD" id="cd03185">
    <property type="entry name" value="GST_C_Tau"/>
    <property type="match status" value="1"/>
</dbReference>
<dbReference type="OrthoDB" id="4951845at2759"/>
<dbReference type="InterPro" id="IPR010987">
    <property type="entry name" value="Glutathione-S-Trfase_C-like"/>
</dbReference>
<comment type="catalytic activity">
    <reaction evidence="4 5">
        <text>RX + glutathione = an S-substituted glutathione + a halide anion + H(+)</text>
        <dbReference type="Rhea" id="RHEA:16437"/>
        <dbReference type="ChEBI" id="CHEBI:15378"/>
        <dbReference type="ChEBI" id="CHEBI:16042"/>
        <dbReference type="ChEBI" id="CHEBI:17792"/>
        <dbReference type="ChEBI" id="CHEBI:57925"/>
        <dbReference type="ChEBI" id="CHEBI:90779"/>
        <dbReference type="EC" id="2.5.1.18"/>
    </reaction>
</comment>
<evidence type="ECO:0000256" key="4">
    <source>
        <dbReference type="ARBA" id="ARBA00047960"/>
    </source>
</evidence>
<feature type="domain" description="GST C-terminal" evidence="7">
    <location>
        <begin position="90"/>
        <end position="217"/>
    </location>
</feature>
<dbReference type="FunFam" id="1.20.1050.10:FF:000119">
    <property type="entry name" value="Glutathione S-transferase U10"/>
    <property type="match status" value="1"/>
</dbReference>
<evidence type="ECO:0000256" key="5">
    <source>
        <dbReference type="RuleBase" id="RU369102"/>
    </source>
</evidence>
<dbReference type="GO" id="GO:0006749">
    <property type="term" value="P:glutathione metabolic process"/>
    <property type="evidence" value="ECO:0007669"/>
    <property type="project" value="InterPro"/>
</dbReference>
<dbReference type="GO" id="GO:0005829">
    <property type="term" value="C:cytosol"/>
    <property type="evidence" value="ECO:0007669"/>
    <property type="project" value="UniProtKB-SubCell"/>
</dbReference>
<feature type="domain" description="GST N-terminal" evidence="6">
    <location>
        <begin position="5"/>
        <end position="84"/>
    </location>
</feature>
<dbReference type="SUPFAM" id="SSF47616">
    <property type="entry name" value="GST C-terminal domain-like"/>
    <property type="match status" value="1"/>
</dbReference>
<dbReference type="SFLD" id="SFLDS00019">
    <property type="entry name" value="Glutathione_Transferase_(cytos"/>
    <property type="match status" value="1"/>
</dbReference>
<dbReference type="PROSITE" id="PS50404">
    <property type="entry name" value="GST_NTER"/>
    <property type="match status" value="1"/>
</dbReference>
<dbReference type="GO" id="GO:0009407">
    <property type="term" value="P:toxin catabolic process"/>
    <property type="evidence" value="ECO:0007669"/>
    <property type="project" value="UniProtKB-ARBA"/>
</dbReference>
<proteinExistence type="inferred from homology"/>
<dbReference type="GO" id="GO:0004364">
    <property type="term" value="F:glutathione transferase activity"/>
    <property type="evidence" value="ECO:0007669"/>
    <property type="project" value="UniProtKB-UniRule"/>
</dbReference>
<dbReference type="Pfam" id="PF02798">
    <property type="entry name" value="GST_N"/>
    <property type="match status" value="1"/>
</dbReference>
<reference evidence="8" key="1">
    <citation type="submission" date="2019-07" db="EMBL/GenBank/DDBJ databases">
        <authorList>
            <person name="Dittberner H."/>
        </authorList>
    </citation>
    <scope>NUCLEOTIDE SEQUENCE [LARGE SCALE GENOMIC DNA]</scope>
</reference>
<dbReference type="InterPro" id="IPR040079">
    <property type="entry name" value="Glutathione_S-Trfase"/>
</dbReference>
<dbReference type="Gene3D" id="1.20.1050.10">
    <property type="match status" value="1"/>
</dbReference>
<dbReference type="EC" id="2.5.1.18" evidence="5"/>
<evidence type="ECO:0000313" key="9">
    <source>
        <dbReference type="Proteomes" id="UP000489600"/>
    </source>
</evidence>
<dbReference type="InterPro" id="IPR036282">
    <property type="entry name" value="Glutathione-S-Trfase_C_sf"/>
</dbReference>
<dbReference type="SUPFAM" id="SSF52833">
    <property type="entry name" value="Thioredoxin-like"/>
    <property type="match status" value="1"/>
</dbReference>
<comment type="function">
    <text evidence="5">Is involved in the conjugation of reduced glutathione to a wide number of exogenous and endogenous hydrophobic electrophiles.</text>
</comment>
<gene>
    <name evidence="8" type="ORF">ANE_LOCUS5709</name>
</gene>
<comment type="caution">
    <text evidence="8">The sequence shown here is derived from an EMBL/GenBank/DDBJ whole genome shotgun (WGS) entry which is preliminary data.</text>
</comment>
<keyword evidence="5" id="KW-0963">Cytoplasm</keyword>
<dbReference type="SFLD" id="SFLDG01152">
    <property type="entry name" value="Main.3:_Omega-_and_Tau-like"/>
    <property type="match status" value="1"/>
</dbReference>
<dbReference type="InterPro" id="IPR045073">
    <property type="entry name" value="Omega/Tau-like"/>
</dbReference>
<dbReference type="InterPro" id="IPR036249">
    <property type="entry name" value="Thioredoxin-like_sf"/>
</dbReference>
<evidence type="ECO:0000259" key="7">
    <source>
        <dbReference type="PROSITE" id="PS50405"/>
    </source>
</evidence>
<dbReference type="Proteomes" id="UP000489600">
    <property type="component" value="Unassembled WGS sequence"/>
</dbReference>
<dbReference type="FunFam" id="3.40.30.10:FF:000197">
    <property type="entry name" value="Glutathione S-transferase U10"/>
    <property type="match status" value="1"/>
</dbReference>
<evidence type="ECO:0000313" key="8">
    <source>
        <dbReference type="EMBL" id="VVA95264.1"/>
    </source>
</evidence>
<evidence type="ECO:0000256" key="1">
    <source>
        <dbReference type="ARBA" id="ARBA00022575"/>
    </source>
</evidence>